<keyword evidence="1 2" id="KW-0238">DNA-binding</keyword>
<dbReference type="NCBIfam" id="TIGR00621">
    <property type="entry name" value="ssb"/>
    <property type="match status" value="1"/>
</dbReference>
<evidence type="ECO:0000313" key="4">
    <source>
        <dbReference type="EMBL" id="CAB4140121.1"/>
    </source>
</evidence>
<gene>
    <name evidence="4" type="ORF">UFOVP405_15</name>
</gene>
<name>A0A6J5M1J8_9CAUD</name>
<sequence length="142" mass="16026">MSINKFIGIGNLGRDPEYRVAASGNAVTNIAIAITEKYKDKDGIQKETTEWVNVVFFGKLADIAKQYLNKGSQVYVEGKLKTEKYEKDGVTRYSTKVVAEKMQMLGSAERKPKRETADDEERHQLNKQVAEQDSFGDDDIPF</sequence>
<dbReference type="Pfam" id="PF00436">
    <property type="entry name" value="SSB"/>
    <property type="match status" value="1"/>
</dbReference>
<evidence type="ECO:0000256" key="2">
    <source>
        <dbReference type="PIRNR" id="PIRNR002070"/>
    </source>
</evidence>
<protein>
    <recommendedName>
        <fullName evidence="2">Single-stranded DNA-binding protein</fullName>
    </recommendedName>
</protein>
<dbReference type="PANTHER" id="PTHR10302">
    <property type="entry name" value="SINGLE-STRANDED DNA-BINDING PROTEIN"/>
    <property type="match status" value="1"/>
</dbReference>
<dbReference type="PROSITE" id="PS50935">
    <property type="entry name" value="SSB"/>
    <property type="match status" value="1"/>
</dbReference>
<dbReference type="PIRSF" id="PIRSF002070">
    <property type="entry name" value="SSB"/>
    <property type="match status" value="1"/>
</dbReference>
<organism evidence="4">
    <name type="scientific">uncultured Caudovirales phage</name>
    <dbReference type="NCBI Taxonomy" id="2100421"/>
    <lineage>
        <taxon>Viruses</taxon>
        <taxon>Duplodnaviria</taxon>
        <taxon>Heunggongvirae</taxon>
        <taxon>Uroviricota</taxon>
        <taxon>Caudoviricetes</taxon>
        <taxon>Peduoviridae</taxon>
        <taxon>Maltschvirus</taxon>
        <taxon>Maltschvirus maltsch</taxon>
    </lineage>
</organism>
<dbReference type="InterPro" id="IPR011344">
    <property type="entry name" value="ssDNA-bd"/>
</dbReference>
<dbReference type="HAMAP" id="MF_00984">
    <property type="entry name" value="SSB"/>
    <property type="match status" value="1"/>
</dbReference>
<dbReference type="GO" id="GO:0009295">
    <property type="term" value="C:nucleoid"/>
    <property type="evidence" value="ECO:0007669"/>
    <property type="project" value="TreeGrafter"/>
</dbReference>
<feature type="region of interest" description="Disordered" evidence="3">
    <location>
        <begin position="104"/>
        <end position="142"/>
    </location>
</feature>
<accession>A0A6J5M1J8</accession>
<evidence type="ECO:0000256" key="3">
    <source>
        <dbReference type="SAM" id="MobiDB-lite"/>
    </source>
</evidence>
<evidence type="ECO:0000256" key="1">
    <source>
        <dbReference type="ARBA" id="ARBA00023125"/>
    </source>
</evidence>
<dbReference type="SUPFAM" id="SSF50249">
    <property type="entry name" value="Nucleic acid-binding proteins"/>
    <property type="match status" value="1"/>
</dbReference>
<dbReference type="GO" id="GO:0006260">
    <property type="term" value="P:DNA replication"/>
    <property type="evidence" value="ECO:0007669"/>
    <property type="project" value="InterPro"/>
</dbReference>
<dbReference type="EMBL" id="LR796378">
    <property type="protein sequence ID" value="CAB4140121.1"/>
    <property type="molecule type" value="Genomic_DNA"/>
</dbReference>
<reference evidence="4" key="1">
    <citation type="submission" date="2020-04" db="EMBL/GenBank/DDBJ databases">
        <authorList>
            <person name="Chiriac C."/>
            <person name="Salcher M."/>
            <person name="Ghai R."/>
            <person name="Kavagutti S V."/>
        </authorList>
    </citation>
    <scope>NUCLEOTIDE SEQUENCE</scope>
</reference>
<dbReference type="Gene3D" id="2.40.50.140">
    <property type="entry name" value="Nucleic acid-binding proteins"/>
    <property type="match status" value="1"/>
</dbReference>
<dbReference type="GO" id="GO:0003697">
    <property type="term" value="F:single-stranded DNA binding"/>
    <property type="evidence" value="ECO:0007669"/>
    <property type="project" value="InterPro"/>
</dbReference>
<proteinExistence type="inferred from homology"/>
<dbReference type="PANTHER" id="PTHR10302:SF0">
    <property type="entry name" value="SINGLE-STRANDED DNA-BINDING PROTEIN, MITOCHONDRIAL"/>
    <property type="match status" value="1"/>
</dbReference>
<dbReference type="InterPro" id="IPR012340">
    <property type="entry name" value="NA-bd_OB-fold"/>
</dbReference>
<dbReference type="CDD" id="cd04496">
    <property type="entry name" value="SSB_OBF"/>
    <property type="match status" value="1"/>
</dbReference>
<feature type="compositionally biased region" description="Basic and acidic residues" evidence="3">
    <location>
        <begin position="108"/>
        <end position="124"/>
    </location>
</feature>
<dbReference type="InterPro" id="IPR000424">
    <property type="entry name" value="Primosome_PriB/ssb"/>
</dbReference>